<accession>A0A2T0ZY03</accession>
<dbReference type="PROSITE" id="PS51257">
    <property type="entry name" value="PROKAR_LIPOPROTEIN"/>
    <property type="match status" value="1"/>
</dbReference>
<evidence type="ECO:0000313" key="3">
    <source>
        <dbReference type="EMBL" id="PRZ41213.1"/>
    </source>
</evidence>
<dbReference type="AlphaFoldDB" id="A0A2T0ZY03"/>
<dbReference type="GO" id="GO:0043190">
    <property type="term" value="C:ATP-binding cassette (ABC) transporter complex"/>
    <property type="evidence" value="ECO:0007669"/>
    <property type="project" value="InterPro"/>
</dbReference>
<keyword evidence="4" id="KW-1185">Reference proteome</keyword>
<reference evidence="3 4" key="1">
    <citation type="submission" date="2018-03" db="EMBL/GenBank/DDBJ databases">
        <title>Genomic Encyclopedia of Archaeal and Bacterial Type Strains, Phase II (KMG-II): from individual species to whole genera.</title>
        <authorList>
            <person name="Goeker M."/>
        </authorList>
    </citation>
    <scope>NUCLEOTIDE SEQUENCE [LARGE SCALE GENOMIC DNA]</scope>
    <source>
        <strain evidence="3 4">DSM 100065</strain>
    </source>
</reference>
<comment type="caution">
    <text evidence="3">The sequence shown here is derived from an EMBL/GenBank/DDBJ whole genome shotgun (WGS) entry which is preliminary data.</text>
</comment>
<dbReference type="SUPFAM" id="SSF53850">
    <property type="entry name" value="Periplasmic binding protein-like II"/>
    <property type="match status" value="1"/>
</dbReference>
<keyword evidence="1" id="KW-0732">Signal</keyword>
<dbReference type="EMBL" id="PVUE01000011">
    <property type="protein sequence ID" value="PRZ41213.1"/>
    <property type="molecule type" value="Genomic_DNA"/>
</dbReference>
<sequence>MKKSLRRSLTAVALLAVTALGLTACASSGDVSGSNNKSSGSSGSITIGSANFPESQLLAEIYAQALEGKGYKVTRNFNIGSREVYLKALKDGSIDLIPEYTGNTLNYYVAQNGTTSDATDPDQIYADLKKNLPKELTVLDKSAAEDKDSLVVTKETADKYKLKSIEDLKPVAGDLIMGAGPEFETRKAGLVGLKDIYGIVFKSMTTLDAGGPLTVNAVKDGSVDVGDIFSTDPAIEENHFVTLTDPKNVFTPQNVVPLGTKAKLKGKAVDALNAVSKSLTTDKLKSMMKEISIDKADIDTVAKKYLKDN</sequence>
<dbReference type="CDD" id="cd13606">
    <property type="entry name" value="PBP2_ProX_like"/>
    <property type="match status" value="1"/>
</dbReference>
<name>A0A2T0ZY03_9ACTN</name>
<organism evidence="3 4">
    <name type="scientific">Antricoccus suffuscus</name>
    <dbReference type="NCBI Taxonomy" id="1629062"/>
    <lineage>
        <taxon>Bacteria</taxon>
        <taxon>Bacillati</taxon>
        <taxon>Actinomycetota</taxon>
        <taxon>Actinomycetes</taxon>
        <taxon>Geodermatophilales</taxon>
        <taxon>Antricoccaceae</taxon>
        <taxon>Antricoccus</taxon>
    </lineage>
</organism>
<feature type="domain" description="ABC-type glycine betaine transport system substrate-binding" evidence="2">
    <location>
        <begin position="44"/>
        <end position="307"/>
    </location>
</feature>
<dbReference type="OrthoDB" id="9781705at2"/>
<dbReference type="Proteomes" id="UP000237752">
    <property type="component" value="Unassembled WGS sequence"/>
</dbReference>
<dbReference type="RefSeq" id="WP_106349584.1">
    <property type="nucleotide sequence ID" value="NZ_PVUE01000011.1"/>
</dbReference>
<gene>
    <name evidence="3" type="ORF">CLV47_11190</name>
</gene>
<evidence type="ECO:0000256" key="1">
    <source>
        <dbReference type="SAM" id="SignalP"/>
    </source>
</evidence>
<feature type="signal peptide" evidence="1">
    <location>
        <begin position="1"/>
        <end position="26"/>
    </location>
</feature>
<dbReference type="Pfam" id="PF04069">
    <property type="entry name" value="OpuAC"/>
    <property type="match status" value="1"/>
</dbReference>
<feature type="chain" id="PRO_5015504730" evidence="1">
    <location>
        <begin position="27"/>
        <end position="309"/>
    </location>
</feature>
<evidence type="ECO:0000259" key="2">
    <source>
        <dbReference type="Pfam" id="PF04069"/>
    </source>
</evidence>
<dbReference type="GO" id="GO:0022857">
    <property type="term" value="F:transmembrane transporter activity"/>
    <property type="evidence" value="ECO:0007669"/>
    <property type="project" value="InterPro"/>
</dbReference>
<evidence type="ECO:0000313" key="4">
    <source>
        <dbReference type="Proteomes" id="UP000237752"/>
    </source>
</evidence>
<dbReference type="Gene3D" id="3.40.190.120">
    <property type="entry name" value="Osmoprotection protein (prox), domain 2"/>
    <property type="match status" value="1"/>
</dbReference>
<proteinExistence type="predicted"/>
<dbReference type="Gene3D" id="3.40.190.10">
    <property type="entry name" value="Periplasmic binding protein-like II"/>
    <property type="match status" value="1"/>
</dbReference>
<protein>
    <submittedName>
        <fullName evidence="3">Osmoprotectant transport system substrate-binding protein</fullName>
    </submittedName>
</protein>
<dbReference type="InterPro" id="IPR007210">
    <property type="entry name" value="ABC_Gly_betaine_transp_sub-bd"/>
</dbReference>